<feature type="domain" description="RNase H type-1" evidence="2">
    <location>
        <begin position="1226"/>
        <end position="1348"/>
    </location>
</feature>
<evidence type="ECO:0000259" key="5">
    <source>
        <dbReference type="Pfam" id="PF14392"/>
    </source>
</evidence>
<dbReference type="SUPFAM" id="SSF53098">
    <property type="entry name" value="Ribonuclease H-like"/>
    <property type="match status" value="1"/>
</dbReference>
<feature type="domain" description="Zinc knuckle CX2CX4HX4C" evidence="5">
    <location>
        <begin position="149"/>
        <end position="195"/>
    </location>
</feature>
<feature type="compositionally biased region" description="Basic and acidic residues" evidence="1">
    <location>
        <begin position="259"/>
        <end position="284"/>
    </location>
</feature>
<gene>
    <name evidence="6" type="ORF">FSB_LOCUS36429</name>
</gene>
<dbReference type="InterPro" id="IPR036397">
    <property type="entry name" value="RNaseH_sf"/>
</dbReference>
<dbReference type="Pfam" id="PF13966">
    <property type="entry name" value="zf-RVT"/>
    <property type="match status" value="1"/>
</dbReference>
<dbReference type="CDD" id="cd06222">
    <property type="entry name" value="RNase_H_like"/>
    <property type="match status" value="1"/>
</dbReference>
<dbReference type="Pfam" id="PF13456">
    <property type="entry name" value="RVT_3"/>
    <property type="match status" value="1"/>
</dbReference>
<dbReference type="InterPro" id="IPR012337">
    <property type="entry name" value="RNaseH-like_sf"/>
</dbReference>
<feature type="domain" description="DUF4283" evidence="4">
    <location>
        <begin position="37"/>
        <end position="108"/>
    </location>
</feature>
<name>A0A2N9H1Z8_FAGSY</name>
<accession>A0A2N9H1Z8</accession>
<protein>
    <recommendedName>
        <fullName evidence="7">RNase H type-1 domain-containing protein</fullName>
    </recommendedName>
</protein>
<dbReference type="InterPro" id="IPR044730">
    <property type="entry name" value="RNase_H-like_dom_plant"/>
</dbReference>
<dbReference type="InterPro" id="IPR025836">
    <property type="entry name" value="Zn_knuckle_CX2CX4HX4C"/>
</dbReference>
<proteinExistence type="predicted"/>
<dbReference type="Pfam" id="PF14111">
    <property type="entry name" value="DUF4283"/>
    <property type="match status" value="1"/>
</dbReference>
<dbReference type="InterPro" id="IPR025558">
    <property type="entry name" value="DUF4283"/>
</dbReference>
<dbReference type="GO" id="GO:0003676">
    <property type="term" value="F:nucleic acid binding"/>
    <property type="evidence" value="ECO:0007669"/>
    <property type="project" value="InterPro"/>
</dbReference>
<dbReference type="Gene3D" id="3.30.420.10">
    <property type="entry name" value="Ribonuclease H-like superfamily/Ribonuclease H"/>
    <property type="match status" value="1"/>
</dbReference>
<evidence type="ECO:0000259" key="2">
    <source>
        <dbReference type="Pfam" id="PF13456"/>
    </source>
</evidence>
<evidence type="ECO:0000256" key="1">
    <source>
        <dbReference type="SAM" id="MobiDB-lite"/>
    </source>
</evidence>
<organism evidence="6">
    <name type="scientific">Fagus sylvatica</name>
    <name type="common">Beechnut</name>
    <dbReference type="NCBI Taxonomy" id="28930"/>
    <lineage>
        <taxon>Eukaryota</taxon>
        <taxon>Viridiplantae</taxon>
        <taxon>Streptophyta</taxon>
        <taxon>Embryophyta</taxon>
        <taxon>Tracheophyta</taxon>
        <taxon>Spermatophyta</taxon>
        <taxon>Magnoliopsida</taxon>
        <taxon>eudicotyledons</taxon>
        <taxon>Gunneridae</taxon>
        <taxon>Pentapetalae</taxon>
        <taxon>rosids</taxon>
        <taxon>fabids</taxon>
        <taxon>Fagales</taxon>
        <taxon>Fagaceae</taxon>
        <taxon>Fagus</taxon>
    </lineage>
</organism>
<dbReference type="InterPro" id="IPR002156">
    <property type="entry name" value="RNaseH_domain"/>
</dbReference>
<feature type="region of interest" description="Disordered" evidence="1">
    <location>
        <begin position="220"/>
        <end position="293"/>
    </location>
</feature>
<dbReference type="Pfam" id="PF14392">
    <property type="entry name" value="zf-CCHC_4"/>
    <property type="match status" value="1"/>
</dbReference>
<feature type="domain" description="Reverse transcriptase zinc-binding" evidence="3">
    <location>
        <begin position="1080"/>
        <end position="1149"/>
    </location>
</feature>
<sequence>MRDTEMESMEDMWKKFSLSDKECLNVDLADTSQQPEHILAAKFLTSRVLNMDAMARTFKPLWKTKQSFTVQDLGGNKVAFVFKDAMDLERVLVNKHWTYDKFLVVFQRVRRTEEAAVSIGRTIGVVEKVAACDDERGGENCMRVRIRMEVNNPLCRGRLVKFEVGAKGWVAFRYERLPNFCYWCGCLDHGDKDCDVGLQQRQSNDQKDYQFGAWLRASSDRPPHKTVVVVPGNQPKRREKPTSDEPPNHQLATEPEELTSDRSENSKNPENTEKNPENEMEIEHNSGLPNPNQVQKSNAELFSDQLKEIDQAIHYMPYGENIPEENSGHFCNENFLIDHGPKNTNEDICRGWTPALPEAMKCISWNCRGLGNQATVQELANLIYHGGLLAFMVPPKPTLESNLGIFFAPSIAKTLFHDLGFRGLPFTWCNNCRGNATTWLRLDRCMATNDWLLWFHSAVVDHMECTTSDHKPICLNTQAETAPRPRQKIFRFEDMWRMDPGCEPTVTKAWIPKIRGSPIAQVKEKIQRCGVELQKWCRAHFGNITKLLKEKTDQLRQAEMDSTLGFGHDLVISIHREVNELLLKEEKMWKQRSRESWLKEGDRNTKYFHSRASHRRRRNSILSVTTDEGEIVTDSEMNQSLICQFTETEVITAMKQMAPLKAPEPDGMPPVFYQSYWHVVGKDISAAVLYCLHSGRVGSMALKLDMSKAYDRVEWGFLRQVMVRMGFHERWISLIMECISTVTYSLLINGNPTGLNGLIKKASLQGEIHGEILATYEKASGQQLNRAKTTLFFSRNTPQTIQEALKDTLGVPSIQQYEKYLGLPSLIGKEKITCFSQIKERVWSKVKGWKEKLLSQAGREILIKAVVQAIPTYTMNCFKLPVTLCKEIECIIRKFWWGQNGDKRKIYWLRWEKLCSSKGVGGLGFRDLQKFNIALLAKQFWRLMHSTNSLLYKVFSAKFFPSGNILEASENNRGSFAWHSILKAKALILSGFNWRVGDGSRIPIKGSNWLPDEGHRRVLSPLIDLPKDARVAELIHGSPPTWNIHKFGSRDGKYTVRSGHKLLLRDVQGSQPESSRQWDPDPLWKRIWGARVPAKVKSFLWRACHDALPTNSGIFKRKVIPTPHCSLCRNQCEDSTHALWACPVVSQAWTVAPEFFDLRKTEPMPFSVLVSQVIQINSDVLLEKFATRAQAFLQEYLTVTTEEKTERPKPPPAQWKLPVTNYYKLNFDGAIFKDSNSGGIGVVIRDNTGLVIATLSQKVYSTHTAEMIEALAARRAIIFAKEVGIDDVEVEGDAETVMRDLSSSAPLHTPYGLVLEDTKVLIQEFQCVTLSHTRRSGNSVAHALTRRASDCNSFLVWMEEVPPDITHVLLNDFFALS</sequence>
<evidence type="ECO:0008006" key="7">
    <source>
        <dbReference type="Google" id="ProtNLM"/>
    </source>
</evidence>
<dbReference type="Gene3D" id="3.60.10.10">
    <property type="entry name" value="Endonuclease/exonuclease/phosphatase"/>
    <property type="match status" value="1"/>
</dbReference>
<dbReference type="InterPro" id="IPR026960">
    <property type="entry name" value="RVT-Znf"/>
</dbReference>
<dbReference type="InterPro" id="IPR036691">
    <property type="entry name" value="Endo/exonu/phosph_ase_sf"/>
</dbReference>
<dbReference type="EMBL" id="OIVN01003066">
    <property type="protein sequence ID" value="SPD08547.1"/>
    <property type="molecule type" value="Genomic_DNA"/>
</dbReference>
<evidence type="ECO:0000313" key="6">
    <source>
        <dbReference type="EMBL" id="SPD08547.1"/>
    </source>
</evidence>
<dbReference type="PANTHER" id="PTHR33116:SF86">
    <property type="entry name" value="REVERSE TRANSCRIPTASE DOMAIN-CONTAINING PROTEIN"/>
    <property type="match status" value="1"/>
</dbReference>
<dbReference type="SUPFAM" id="SSF56219">
    <property type="entry name" value="DNase I-like"/>
    <property type="match status" value="1"/>
</dbReference>
<dbReference type="GO" id="GO:0004523">
    <property type="term" value="F:RNA-DNA hybrid ribonuclease activity"/>
    <property type="evidence" value="ECO:0007669"/>
    <property type="project" value="InterPro"/>
</dbReference>
<dbReference type="PANTHER" id="PTHR33116">
    <property type="entry name" value="REVERSE TRANSCRIPTASE ZINC-BINDING DOMAIN-CONTAINING PROTEIN-RELATED-RELATED"/>
    <property type="match status" value="1"/>
</dbReference>
<evidence type="ECO:0000259" key="3">
    <source>
        <dbReference type="Pfam" id="PF13966"/>
    </source>
</evidence>
<reference evidence="6" key="1">
    <citation type="submission" date="2018-02" db="EMBL/GenBank/DDBJ databases">
        <authorList>
            <person name="Cohen D.B."/>
            <person name="Kent A.D."/>
        </authorList>
    </citation>
    <scope>NUCLEOTIDE SEQUENCE</scope>
</reference>
<evidence type="ECO:0000259" key="4">
    <source>
        <dbReference type="Pfam" id="PF14111"/>
    </source>
</evidence>